<accession>A0A9P6M4V0</accession>
<feature type="chain" id="PRO_5040182861" evidence="2">
    <location>
        <begin position="24"/>
        <end position="99"/>
    </location>
</feature>
<organism evidence="3 4">
    <name type="scientific">Mortierella alpina</name>
    <name type="common">Oleaginous fungus</name>
    <name type="synonym">Mortierella renispora</name>
    <dbReference type="NCBI Taxonomy" id="64518"/>
    <lineage>
        <taxon>Eukaryota</taxon>
        <taxon>Fungi</taxon>
        <taxon>Fungi incertae sedis</taxon>
        <taxon>Mucoromycota</taxon>
        <taxon>Mortierellomycotina</taxon>
        <taxon>Mortierellomycetes</taxon>
        <taxon>Mortierellales</taxon>
        <taxon>Mortierellaceae</taxon>
        <taxon>Mortierella</taxon>
    </lineage>
</organism>
<dbReference type="AlphaFoldDB" id="A0A9P6M4V0"/>
<evidence type="ECO:0000256" key="1">
    <source>
        <dbReference type="SAM" id="MobiDB-lite"/>
    </source>
</evidence>
<gene>
    <name evidence="3" type="ORF">BGZ70_004511</name>
</gene>
<keyword evidence="2" id="KW-0732">Signal</keyword>
<dbReference type="OrthoDB" id="289721at2759"/>
<sequence>MSRPVRAITNAVLCTLFPALCTLDEFLEVQLDVQQALVYESDPAEFKDLLQCTLVADTMLELEEHLRASSDNEPTEAEADTTAPLFTENTRKAISSQDK</sequence>
<feature type="region of interest" description="Disordered" evidence="1">
    <location>
        <begin position="66"/>
        <end position="99"/>
    </location>
</feature>
<feature type="signal peptide" evidence="2">
    <location>
        <begin position="1"/>
        <end position="23"/>
    </location>
</feature>
<feature type="non-terminal residue" evidence="3">
    <location>
        <position position="99"/>
    </location>
</feature>
<comment type="caution">
    <text evidence="3">The sequence shown here is derived from an EMBL/GenBank/DDBJ whole genome shotgun (WGS) entry which is preliminary data.</text>
</comment>
<evidence type="ECO:0000313" key="4">
    <source>
        <dbReference type="Proteomes" id="UP000738359"/>
    </source>
</evidence>
<name>A0A9P6M4V0_MORAP</name>
<dbReference type="Proteomes" id="UP000738359">
    <property type="component" value="Unassembled WGS sequence"/>
</dbReference>
<protein>
    <submittedName>
        <fullName evidence="3">Uncharacterized protein</fullName>
    </submittedName>
</protein>
<reference evidence="3" key="1">
    <citation type="journal article" date="2020" name="Fungal Divers.">
        <title>Resolving the Mortierellaceae phylogeny through synthesis of multi-gene phylogenetics and phylogenomics.</title>
        <authorList>
            <person name="Vandepol N."/>
            <person name="Liber J."/>
            <person name="Desiro A."/>
            <person name="Na H."/>
            <person name="Kennedy M."/>
            <person name="Barry K."/>
            <person name="Grigoriev I.V."/>
            <person name="Miller A.N."/>
            <person name="O'Donnell K."/>
            <person name="Stajich J.E."/>
            <person name="Bonito G."/>
        </authorList>
    </citation>
    <scope>NUCLEOTIDE SEQUENCE</scope>
    <source>
        <strain evidence="3">CK1249</strain>
    </source>
</reference>
<dbReference type="EMBL" id="JAAAHY010000239">
    <property type="protein sequence ID" value="KAF9965595.1"/>
    <property type="molecule type" value="Genomic_DNA"/>
</dbReference>
<evidence type="ECO:0000256" key="2">
    <source>
        <dbReference type="SAM" id="SignalP"/>
    </source>
</evidence>
<keyword evidence="4" id="KW-1185">Reference proteome</keyword>
<evidence type="ECO:0000313" key="3">
    <source>
        <dbReference type="EMBL" id="KAF9965595.1"/>
    </source>
</evidence>
<proteinExistence type="predicted"/>